<name>A0A2M7W0T6_9BACT</name>
<comment type="caution">
    <text evidence="1">The sequence shown here is derived from an EMBL/GenBank/DDBJ whole genome shotgun (WGS) entry which is preliminary data.</text>
</comment>
<dbReference type="Proteomes" id="UP000228952">
    <property type="component" value="Unassembled WGS sequence"/>
</dbReference>
<dbReference type="GO" id="GO:0016757">
    <property type="term" value="F:glycosyltransferase activity"/>
    <property type="evidence" value="ECO:0007669"/>
    <property type="project" value="TreeGrafter"/>
</dbReference>
<gene>
    <name evidence="1" type="ORF">COX64_04570</name>
</gene>
<reference evidence="2" key="1">
    <citation type="submission" date="2017-09" db="EMBL/GenBank/DDBJ databases">
        <title>Depth-based differentiation of microbial function through sediment-hosted aquifers and enrichment of novel symbionts in the deep terrestrial subsurface.</title>
        <authorList>
            <person name="Probst A.J."/>
            <person name="Ladd B."/>
            <person name="Jarett J.K."/>
            <person name="Geller-Mcgrath D.E."/>
            <person name="Sieber C.M.K."/>
            <person name="Emerson J.B."/>
            <person name="Anantharaman K."/>
            <person name="Thomas B.C."/>
            <person name="Malmstrom R."/>
            <person name="Stieglmeier M."/>
            <person name="Klingl A."/>
            <person name="Woyke T."/>
            <person name="Ryan C.M."/>
            <person name="Banfield J.F."/>
        </authorList>
    </citation>
    <scope>NUCLEOTIDE SEQUENCE [LARGE SCALE GENOMIC DNA]</scope>
</reference>
<dbReference type="EMBL" id="PFQB01000114">
    <property type="protein sequence ID" value="PJA12436.1"/>
    <property type="molecule type" value="Genomic_DNA"/>
</dbReference>
<dbReference type="SUPFAM" id="SSF53756">
    <property type="entry name" value="UDP-Glycosyltransferase/glycogen phosphorylase"/>
    <property type="match status" value="1"/>
</dbReference>
<dbReference type="Pfam" id="PF13692">
    <property type="entry name" value="Glyco_trans_1_4"/>
    <property type="match status" value="1"/>
</dbReference>
<dbReference type="Gene3D" id="3.40.50.2000">
    <property type="entry name" value="Glycogen Phosphorylase B"/>
    <property type="match status" value="1"/>
</dbReference>
<sequence>MSTEYRPLVIFQNFFTPMRHKLFTEIAKTVDLTVIHMQKPQEEGRKWTEEEFAKEKNYKTIQLQNKRLSRIKPFSYVVWVTGLKELKEKIAPNATVIFIDNLPTNFTMFRIIRMLKQIPRKNRVLWNEQISAQGADSRLKIMYKKFCTLFLAIQADTVLSFSQMTTAYLKSLGIPLSGQKIARTCQANYTIEEYIALRQESSKALRPKQPLTFGFLGYFSKRKGISEFLTAIGYYRNSEARFLFVGDGPAKQEIAQAATKDSRITLTPYAVTEQDKTNAFVQMTTHIVLSEKDPWCIVVNEAASRGVPSIVSPNVGAKELIAKIDKDFILPDNRPITLAKAFSDIEKLYADKKEWDLVREKSFEAASLWNIELAASTFLKLAQV</sequence>
<proteinExistence type="predicted"/>
<organism evidence="1 2">
    <name type="scientific">Candidatus Dojkabacteria bacterium CG_4_10_14_0_2_um_filter_Dojkabacteria_WS6_41_15</name>
    <dbReference type="NCBI Taxonomy" id="2014249"/>
    <lineage>
        <taxon>Bacteria</taxon>
        <taxon>Candidatus Dojkabacteria</taxon>
    </lineage>
</organism>
<evidence type="ECO:0000313" key="2">
    <source>
        <dbReference type="Proteomes" id="UP000228952"/>
    </source>
</evidence>
<dbReference type="PANTHER" id="PTHR45947">
    <property type="entry name" value="SULFOQUINOVOSYL TRANSFERASE SQD2"/>
    <property type="match status" value="1"/>
</dbReference>
<dbReference type="PANTHER" id="PTHR45947:SF3">
    <property type="entry name" value="SULFOQUINOVOSYL TRANSFERASE SQD2"/>
    <property type="match status" value="1"/>
</dbReference>
<accession>A0A2M7W0T6</accession>
<dbReference type="AlphaFoldDB" id="A0A2M7W0T6"/>
<evidence type="ECO:0000313" key="1">
    <source>
        <dbReference type="EMBL" id="PJA12436.1"/>
    </source>
</evidence>
<dbReference type="InterPro" id="IPR050194">
    <property type="entry name" value="Glycosyltransferase_grp1"/>
</dbReference>
<protein>
    <submittedName>
        <fullName evidence="1">Uncharacterized protein</fullName>
    </submittedName>
</protein>